<evidence type="ECO:0000313" key="1">
    <source>
        <dbReference type="EMBL" id="ATE54616.1"/>
    </source>
</evidence>
<keyword evidence="2" id="KW-1185">Reference proteome</keyword>
<gene>
    <name evidence="1" type="ORF">CNX65_16050</name>
</gene>
<evidence type="ECO:0000313" key="2">
    <source>
        <dbReference type="Proteomes" id="UP000218505"/>
    </source>
</evidence>
<dbReference type="CDD" id="cd02980">
    <property type="entry name" value="TRX_Fd_family"/>
    <property type="match status" value="1"/>
</dbReference>
<dbReference type="SUPFAM" id="SSF52833">
    <property type="entry name" value="Thioredoxin-like"/>
    <property type="match status" value="1"/>
</dbReference>
<name>A0A290Z6I7_9PSEU</name>
<organism evidence="1 2">
    <name type="scientific">Actinosynnema pretiosum</name>
    <dbReference type="NCBI Taxonomy" id="42197"/>
    <lineage>
        <taxon>Bacteria</taxon>
        <taxon>Bacillati</taxon>
        <taxon>Actinomycetota</taxon>
        <taxon>Actinomycetes</taxon>
        <taxon>Pseudonocardiales</taxon>
        <taxon>Pseudonocardiaceae</taxon>
        <taxon>Actinosynnema</taxon>
    </lineage>
</organism>
<dbReference type="RefSeq" id="WP_096493934.1">
    <property type="nucleotide sequence ID" value="NZ_CP023445.1"/>
</dbReference>
<dbReference type="EMBL" id="CP023445">
    <property type="protein sequence ID" value="ATE54616.1"/>
    <property type="molecule type" value="Genomic_DNA"/>
</dbReference>
<dbReference type="KEGG" id="apre:CNX65_16050"/>
<protein>
    <submittedName>
        <fullName evidence="1">Ferredoxin</fullName>
    </submittedName>
</protein>
<dbReference type="InterPro" id="IPR036249">
    <property type="entry name" value="Thioredoxin-like_sf"/>
</dbReference>
<accession>A0A290Z6I7</accession>
<reference evidence="1" key="1">
    <citation type="submission" date="2017-09" db="EMBL/GenBank/DDBJ databases">
        <title>Complete Genome Sequence of ansamitocin-producing Bacterium Actinosynnema pretiosum X47.</title>
        <authorList>
            <person name="Cao G."/>
            <person name="Zong G."/>
            <person name="Zhong C."/>
            <person name="Fu J."/>
        </authorList>
    </citation>
    <scope>NUCLEOTIDE SEQUENCE [LARGE SCALE GENOMIC DNA]</scope>
    <source>
        <strain evidence="1">X47</strain>
    </source>
</reference>
<proteinExistence type="predicted"/>
<sequence length="218" mass="22359">MADHLLLVGLAADAHAREADLTALADAVGARVAYLQLGEPALDDALDALARDAPGSAVDLVAAPSAGTPAPARSWLRRVAGDWVRRNPEALRVRVVDRAVTGGEAGLTSPAWAEVPGHARHVLVCRGPRCTARGAAGTAAALAARLRERGLGDDAVLVAQTGCLYPCNHAPVVVVHPDDAWWGPVTAEDAAALVDSWADTPAGRGERVVRRPPGGAAG</sequence>
<dbReference type="Gene3D" id="3.40.30.10">
    <property type="entry name" value="Glutaredoxin"/>
    <property type="match status" value="1"/>
</dbReference>
<dbReference type="Proteomes" id="UP000218505">
    <property type="component" value="Chromosome"/>
</dbReference>
<dbReference type="AlphaFoldDB" id="A0A290Z6I7"/>